<evidence type="ECO:0000256" key="4">
    <source>
        <dbReference type="ARBA" id="ARBA00049194"/>
    </source>
</evidence>
<evidence type="ECO:0000313" key="9">
    <source>
        <dbReference type="Proteomes" id="UP000595140"/>
    </source>
</evidence>
<dbReference type="PANTHER" id="PTHR43570:SF30">
    <property type="entry name" value="ALDEHYDE DEHYDROGENASE"/>
    <property type="match status" value="1"/>
</dbReference>
<proteinExistence type="inferred from homology"/>
<comment type="similarity">
    <text evidence="1 5">Belongs to the aldehyde dehydrogenase family.</text>
</comment>
<evidence type="ECO:0000313" key="8">
    <source>
        <dbReference type="EMBL" id="VFQ75214.1"/>
    </source>
</evidence>
<dbReference type="FunFam" id="3.40.605.10:FF:000004">
    <property type="entry name" value="Aldehyde dehydrogenase"/>
    <property type="match status" value="1"/>
</dbReference>
<dbReference type="AlphaFoldDB" id="A0A484LFT2"/>
<comment type="catalytic activity">
    <reaction evidence="4">
        <text>an aldehyde + NAD(+) + H2O = a carboxylate + NADH + 2 H(+)</text>
        <dbReference type="Rhea" id="RHEA:16185"/>
        <dbReference type="ChEBI" id="CHEBI:15377"/>
        <dbReference type="ChEBI" id="CHEBI:15378"/>
        <dbReference type="ChEBI" id="CHEBI:17478"/>
        <dbReference type="ChEBI" id="CHEBI:29067"/>
        <dbReference type="ChEBI" id="CHEBI:57540"/>
        <dbReference type="ChEBI" id="CHEBI:57945"/>
        <dbReference type="EC" id="1.2.1.3"/>
    </reaction>
</comment>
<dbReference type="InterPro" id="IPR016163">
    <property type="entry name" value="Ald_DH_C"/>
</dbReference>
<dbReference type="Gene3D" id="3.40.309.10">
    <property type="entry name" value="Aldehyde Dehydrogenase, Chain A, domain 2"/>
    <property type="match status" value="1"/>
</dbReference>
<evidence type="ECO:0000256" key="2">
    <source>
        <dbReference type="ARBA" id="ARBA00023002"/>
    </source>
</evidence>
<dbReference type="InterPro" id="IPR012394">
    <property type="entry name" value="Aldehyde_DH_NAD(P)"/>
</dbReference>
<evidence type="ECO:0000256" key="1">
    <source>
        <dbReference type="ARBA" id="ARBA00009986"/>
    </source>
</evidence>
<dbReference type="GO" id="GO:0009737">
    <property type="term" value="P:response to abscisic acid"/>
    <property type="evidence" value="ECO:0007669"/>
    <property type="project" value="UniProtKB-ARBA"/>
</dbReference>
<dbReference type="PANTHER" id="PTHR43570">
    <property type="entry name" value="ALDEHYDE DEHYDROGENASE"/>
    <property type="match status" value="1"/>
</dbReference>
<organism evidence="8 9">
    <name type="scientific">Cuscuta campestris</name>
    <dbReference type="NCBI Taxonomy" id="132261"/>
    <lineage>
        <taxon>Eukaryota</taxon>
        <taxon>Viridiplantae</taxon>
        <taxon>Streptophyta</taxon>
        <taxon>Embryophyta</taxon>
        <taxon>Tracheophyta</taxon>
        <taxon>Spermatophyta</taxon>
        <taxon>Magnoliopsida</taxon>
        <taxon>eudicotyledons</taxon>
        <taxon>Gunneridae</taxon>
        <taxon>Pentapetalae</taxon>
        <taxon>asterids</taxon>
        <taxon>lamiids</taxon>
        <taxon>Solanales</taxon>
        <taxon>Convolvulaceae</taxon>
        <taxon>Cuscuteae</taxon>
        <taxon>Cuscuta</taxon>
        <taxon>Cuscuta subgen. Grammica</taxon>
        <taxon>Cuscuta sect. Cleistogrammica</taxon>
    </lineage>
</organism>
<protein>
    <recommendedName>
        <fullName evidence="5">Aldehyde dehydrogenase</fullName>
    </recommendedName>
</protein>
<evidence type="ECO:0000256" key="3">
    <source>
        <dbReference type="ARBA" id="ARBA00023027"/>
    </source>
</evidence>
<evidence type="ECO:0000256" key="5">
    <source>
        <dbReference type="PIRNR" id="PIRNR036492"/>
    </source>
</evidence>
<keyword evidence="9" id="KW-1185">Reference proteome</keyword>
<sequence length="491" mass="54201">MGAAAEGGGAGVGPTLEEVRKTFRSGKTREESWRRSQLKALMCLLQDREHDLVTALKQDLGKPHVESFKDEIGPLLKSVDFALANLNTWMSGIKAKLPLAAFPVKAEIIPEPLGVVLIFSSWNFPIGLSLEPMIGAIAAGCVGVLKPSEQAPACSSLLAELIPAYLDPNAFKVIEGGALVSEVLLDHKWDKIFFTGSVHVGRAVMTAAAKHLTPVTLELGGKCPAVVDSLSRSWDKDVALNRIIAGKFGVCSGQACIGIDYILVEKKFCNELVELMKKYMKQQFGQNQKEMQQSLARIVNKKHFLRLKILLDEAQVKSSLVYGGLLDEENLFIGPTLVVDPPLDSAVMTEEIFGPILPIITMERIEDSIEFFNSRPKPLTIYAFTHNESLMNMLASQTSSGSLVFNDAIIQYAADTLPFGGVGESGIGRYHGKFSFDTFSHEKTVAKRSFLIDFWFRYPPWNPHKLQLLKAGYRFDYLSFVLILLGLKKTY</sequence>
<name>A0A484LFT2_9ASTE</name>
<dbReference type="InterPro" id="IPR015590">
    <property type="entry name" value="Aldehyde_DH_dom"/>
</dbReference>
<dbReference type="Gene3D" id="3.40.605.10">
    <property type="entry name" value="Aldehyde Dehydrogenase, Chain A, domain 1"/>
    <property type="match status" value="1"/>
</dbReference>
<keyword evidence="2 5" id="KW-0560">Oxidoreductase</keyword>
<dbReference type="PIRSF" id="PIRSF036492">
    <property type="entry name" value="ALDH"/>
    <property type="match status" value="1"/>
</dbReference>
<feature type="active site" evidence="6">
    <location>
        <position position="218"/>
    </location>
</feature>
<evidence type="ECO:0000259" key="7">
    <source>
        <dbReference type="Pfam" id="PF00171"/>
    </source>
</evidence>
<dbReference type="GO" id="GO:0004029">
    <property type="term" value="F:aldehyde dehydrogenase (NAD+) activity"/>
    <property type="evidence" value="ECO:0007669"/>
    <property type="project" value="UniProtKB-EC"/>
</dbReference>
<dbReference type="GO" id="GO:0005737">
    <property type="term" value="C:cytoplasm"/>
    <property type="evidence" value="ECO:0007669"/>
    <property type="project" value="TreeGrafter"/>
</dbReference>
<keyword evidence="3" id="KW-0520">NAD</keyword>
<dbReference type="FunFam" id="3.40.309.10:FF:000003">
    <property type="entry name" value="Aldehyde dehydrogenase"/>
    <property type="match status" value="1"/>
</dbReference>
<evidence type="ECO:0000256" key="6">
    <source>
        <dbReference type="PIRSR" id="PIRSR036492-1"/>
    </source>
</evidence>
<dbReference type="InterPro" id="IPR016161">
    <property type="entry name" value="Ald_DH/histidinol_DH"/>
</dbReference>
<feature type="active site" evidence="6">
    <location>
        <position position="256"/>
    </location>
</feature>
<feature type="domain" description="Aldehyde dehydrogenase" evidence="7">
    <location>
        <begin position="15"/>
        <end position="445"/>
    </location>
</feature>
<dbReference type="EMBL" id="OOIL02001439">
    <property type="protein sequence ID" value="VFQ75214.1"/>
    <property type="molecule type" value="Genomic_DNA"/>
</dbReference>
<reference evidence="8 9" key="1">
    <citation type="submission" date="2018-04" db="EMBL/GenBank/DDBJ databases">
        <authorList>
            <person name="Vogel A."/>
        </authorList>
    </citation>
    <scope>NUCLEOTIDE SEQUENCE [LARGE SCALE GENOMIC DNA]</scope>
</reference>
<dbReference type="SUPFAM" id="SSF53720">
    <property type="entry name" value="ALDH-like"/>
    <property type="match status" value="1"/>
</dbReference>
<dbReference type="Pfam" id="PF00171">
    <property type="entry name" value="Aldedh"/>
    <property type="match status" value="1"/>
</dbReference>
<accession>A0A484LFT2</accession>
<dbReference type="Proteomes" id="UP000595140">
    <property type="component" value="Unassembled WGS sequence"/>
</dbReference>
<dbReference type="OrthoDB" id="440325at2759"/>
<dbReference type="InterPro" id="IPR016162">
    <property type="entry name" value="Ald_DH_N"/>
</dbReference>
<dbReference type="GO" id="GO:0006081">
    <property type="term" value="P:aldehyde metabolic process"/>
    <property type="evidence" value="ECO:0007669"/>
    <property type="project" value="InterPro"/>
</dbReference>
<gene>
    <name evidence="8" type="ORF">CCAM_LOCUS16990</name>
</gene>